<keyword evidence="2" id="KW-0732">Signal</keyword>
<evidence type="ECO:0000313" key="5">
    <source>
        <dbReference type="Proteomes" id="UP000515312"/>
    </source>
</evidence>
<dbReference type="RefSeq" id="WP_186743826.1">
    <property type="nucleotide sequence ID" value="NZ_CP060394.1"/>
</dbReference>
<gene>
    <name evidence="4" type="ORF">H7849_02275</name>
</gene>
<name>A0A7G8BJX8_9BACT</name>
<sequence>MRGSLFFAVFLAAGIALGQESSPPSGMSARDIFWSASDLVSGGVTPNPGTTGAKAAKPSSPKPKKTTTSATTTSVKHIDPQTVVANGYGAQPHLVSLTSDRIGLRYTLLQRDPSGKYVEVLPSTVFHSGDHVKISIMANHAGYLYIIQQGSSGTWSPIFPSQDAAQGSNYVESGQVYEIPNDGAFELNKQAGKEHLFIMLSVNPINDLDGAIFGLKDQKTAPTQPAQPSASETLEASNQITDTLVQQLQSRDLVPVREQVNTAANDDTQQSEKAVYVVNSLSAESHGSRVVAPLVLDHE</sequence>
<dbReference type="EMBL" id="CP060394">
    <property type="protein sequence ID" value="QNI32848.1"/>
    <property type="molecule type" value="Genomic_DNA"/>
</dbReference>
<evidence type="ECO:0000259" key="3">
    <source>
        <dbReference type="Pfam" id="PF14326"/>
    </source>
</evidence>
<feature type="signal peptide" evidence="2">
    <location>
        <begin position="1"/>
        <end position="18"/>
    </location>
</feature>
<evidence type="ECO:0000256" key="2">
    <source>
        <dbReference type="SAM" id="SignalP"/>
    </source>
</evidence>
<dbReference type="AlphaFoldDB" id="A0A7G8BJX8"/>
<organism evidence="4 5">
    <name type="scientific">Alloacidobacterium dinghuense</name>
    <dbReference type="NCBI Taxonomy" id="2763107"/>
    <lineage>
        <taxon>Bacteria</taxon>
        <taxon>Pseudomonadati</taxon>
        <taxon>Acidobacteriota</taxon>
        <taxon>Terriglobia</taxon>
        <taxon>Terriglobales</taxon>
        <taxon>Acidobacteriaceae</taxon>
        <taxon>Alloacidobacterium</taxon>
    </lineage>
</organism>
<feature type="domain" description="DUF4384" evidence="3">
    <location>
        <begin position="126"/>
        <end position="203"/>
    </location>
</feature>
<feature type="chain" id="PRO_5028933891" evidence="2">
    <location>
        <begin position="19"/>
        <end position="299"/>
    </location>
</feature>
<evidence type="ECO:0000256" key="1">
    <source>
        <dbReference type="SAM" id="MobiDB-lite"/>
    </source>
</evidence>
<dbReference type="Proteomes" id="UP000515312">
    <property type="component" value="Chromosome"/>
</dbReference>
<evidence type="ECO:0000313" key="4">
    <source>
        <dbReference type="EMBL" id="QNI32848.1"/>
    </source>
</evidence>
<accession>A0A7G8BJX8</accession>
<reference evidence="4 5" key="1">
    <citation type="submission" date="2020-08" db="EMBL/GenBank/DDBJ databases">
        <title>Edaphobacter telluris sp. nov. and Acidobacterium dinghuensis sp. nov., two acidobacteria isolated from forest soil.</title>
        <authorList>
            <person name="Fu J."/>
            <person name="Qiu L."/>
        </authorList>
    </citation>
    <scope>NUCLEOTIDE SEQUENCE [LARGE SCALE GENOMIC DNA]</scope>
    <source>
        <strain evidence="4">4Y35</strain>
    </source>
</reference>
<dbReference type="InterPro" id="IPR025493">
    <property type="entry name" value="DUF4384"/>
</dbReference>
<dbReference type="KEGG" id="adin:H7849_02275"/>
<feature type="region of interest" description="Disordered" evidence="1">
    <location>
        <begin position="44"/>
        <end position="74"/>
    </location>
</feature>
<keyword evidence="5" id="KW-1185">Reference proteome</keyword>
<proteinExistence type="predicted"/>
<dbReference type="Pfam" id="PF14326">
    <property type="entry name" value="DUF4384"/>
    <property type="match status" value="1"/>
</dbReference>
<protein>
    <submittedName>
        <fullName evidence="4">DUF4384 domain-containing protein</fullName>
    </submittedName>
</protein>